<dbReference type="InParanoid" id="F6XDJ2"/>
<dbReference type="FunFam" id="1.50.40.10:FF:000011">
    <property type="entry name" value="Mitochondrial thiamine pyrophosphate carrier 1"/>
    <property type="match status" value="1"/>
</dbReference>
<keyword evidence="3 14" id="KW-0813">Transport</keyword>
<keyword evidence="5" id="KW-0677">Repeat</keyword>
<dbReference type="Pfam" id="PF00153">
    <property type="entry name" value="Mito_carr"/>
    <property type="match status" value="3"/>
</dbReference>
<reference evidence="15" key="3">
    <citation type="submission" date="2025-08" db="UniProtKB">
        <authorList>
            <consortium name="Ensembl"/>
        </authorList>
    </citation>
    <scope>IDENTIFICATION</scope>
</reference>
<dbReference type="OMA" id="MYVCYGA"/>
<comment type="similarity">
    <text evidence="2 14">Belongs to the mitochondrial carrier (TC 2.A.29) family.</text>
</comment>
<dbReference type="GO" id="GO:0090422">
    <property type="term" value="F:thiamine pyrophosphate transmembrane transporter activity"/>
    <property type="evidence" value="ECO:0007669"/>
    <property type="project" value="UniProtKB-ARBA"/>
</dbReference>
<evidence type="ECO:0000313" key="15">
    <source>
        <dbReference type="Ensembl" id="ENSCINP00000023489.2"/>
    </source>
</evidence>
<evidence type="ECO:0000256" key="8">
    <source>
        <dbReference type="ARBA" id="ARBA00023136"/>
    </source>
</evidence>
<dbReference type="AlphaFoldDB" id="F6XDJ2"/>
<dbReference type="Gene3D" id="1.50.40.10">
    <property type="entry name" value="Mitochondrial carrier domain"/>
    <property type="match status" value="1"/>
</dbReference>
<evidence type="ECO:0000256" key="12">
    <source>
        <dbReference type="ARBA" id="ARBA00050799"/>
    </source>
</evidence>
<evidence type="ECO:0000256" key="13">
    <source>
        <dbReference type="PROSITE-ProRule" id="PRU00282"/>
    </source>
</evidence>
<evidence type="ECO:0000256" key="14">
    <source>
        <dbReference type="RuleBase" id="RU000488"/>
    </source>
</evidence>
<dbReference type="SUPFAM" id="SSF103506">
    <property type="entry name" value="Mitochondrial carrier"/>
    <property type="match status" value="1"/>
</dbReference>
<dbReference type="GO" id="GO:0042723">
    <property type="term" value="P:thiamine-containing compound metabolic process"/>
    <property type="evidence" value="ECO:0007669"/>
    <property type="project" value="UniProtKB-ARBA"/>
</dbReference>
<keyword evidence="4 13" id="KW-0812">Transmembrane</keyword>
<feature type="repeat" description="Solcar" evidence="13">
    <location>
        <begin position="10"/>
        <end position="100"/>
    </location>
</feature>
<feature type="repeat" description="Solcar" evidence="13">
    <location>
        <begin position="114"/>
        <end position="200"/>
    </location>
</feature>
<reference evidence="15" key="2">
    <citation type="journal article" date="2008" name="Genome Biol.">
        <title>Improved genome assembly and evidence-based global gene model set for the chordate Ciona intestinalis: new insight into intron and operon populations.</title>
        <authorList>
            <person name="Satou Y."/>
            <person name="Mineta K."/>
            <person name="Ogasawara M."/>
            <person name="Sasakura Y."/>
            <person name="Shoguchi E."/>
            <person name="Ueno K."/>
            <person name="Yamada L."/>
            <person name="Matsumoto J."/>
            <person name="Wasserscheid J."/>
            <person name="Dewar K."/>
            <person name="Wiley G.B."/>
            <person name="Macmil S.L."/>
            <person name="Roe B.A."/>
            <person name="Zeller R.W."/>
            <person name="Hastings K.E."/>
            <person name="Lemaire P."/>
            <person name="Lindquist E."/>
            <person name="Endo T."/>
            <person name="Hotta K."/>
            <person name="Inaba K."/>
        </authorList>
    </citation>
    <scope>NUCLEOTIDE SEQUENCE [LARGE SCALE GENOMIC DNA]</scope>
    <source>
        <strain evidence="15">wild type</strain>
    </source>
</reference>
<organism evidence="15 16">
    <name type="scientific">Ciona intestinalis</name>
    <name type="common">Transparent sea squirt</name>
    <name type="synonym">Ascidia intestinalis</name>
    <dbReference type="NCBI Taxonomy" id="7719"/>
    <lineage>
        <taxon>Eukaryota</taxon>
        <taxon>Metazoa</taxon>
        <taxon>Chordata</taxon>
        <taxon>Tunicata</taxon>
        <taxon>Ascidiacea</taxon>
        <taxon>Phlebobranchia</taxon>
        <taxon>Cionidae</taxon>
        <taxon>Ciona</taxon>
    </lineage>
</organism>
<dbReference type="Ensembl" id="ENSCINT00000023735.2">
    <property type="protein sequence ID" value="ENSCINP00000023489.2"/>
    <property type="gene ID" value="ENSCING00000012632.2"/>
</dbReference>
<dbReference type="GO" id="GO:0015234">
    <property type="term" value="F:thiamine transmembrane transporter activity"/>
    <property type="evidence" value="ECO:0000318"/>
    <property type="project" value="GO_Central"/>
</dbReference>
<dbReference type="FunCoup" id="F6XDJ2">
    <property type="interactions" value="11"/>
</dbReference>
<dbReference type="PROSITE" id="PS50920">
    <property type="entry name" value="SOLCAR"/>
    <property type="match status" value="3"/>
</dbReference>
<dbReference type="Proteomes" id="UP000008144">
    <property type="component" value="Chromosome 3"/>
</dbReference>
<dbReference type="InterPro" id="IPR002067">
    <property type="entry name" value="MCP"/>
</dbReference>
<evidence type="ECO:0000256" key="3">
    <source>
        <dbReference type="ARBA" id="ARBA00022448"/>
    </source>
</evidence>
<evidence type="ECO:0000256" key="7">
    <source>
        <dbReference type="ARBA" id="ARBA00023128"/>
    </source>
</evidence>
<dbReference type="HOGENOM" id="CLU_015166_10_3_1"/>
<dbReference type="EMBL" id="EAAA01001755">
    <property type="status" value="NOT_ANNOTATED_CDS"/>
    <property type="molecule type" value="Genomic_DNA"/>
</dbReference>
<feature type="repeat" description="Solcar" evidence="13">
    <location>
        <begin position="212"/>
        <end position="305"/>
    </location>
</feature>
<reference evidence="15" key="4">
    <citation type="submission" date="2025-09" db="UniProtKB">
        <authorList>
            <consortium name="Ensembl"/>
        </authorList>
    </citation>
    <scope>IDENTIFICATION</scope>
</reference>
<keyword evidence="7" id="KW-0496">Mitochondrion</keyword>
<dbReference type="GO" id="GO:0005743">
    <property type="term" value="C:mitochondrial inner membrane"/>
    <property type="evidence" value="ECO:0000318"/>
    <property type="project" value="GO_Central"/>
</dbReference>
<keyword evidence="16" id="KW-1185">Reference proteome</keyword>
<protein>
    <recommendedName>
        <fullName evidence="10">Mitochondrial thiamine pyrophosphate carrier</fullName>
    </recommendedName>
    <alternativeName>
        <fullName evidence="11">Solute carrier family 25 member 19</fullName>
    </alternativeName>
</protein>
<evidence type="ECO:0000256" key="6">
    <source>
        <dbReference type="ARBA" id="ARBA00022989"/>
    </source>
</evidence>
<evidence type="ECO:0000256" key="1">
    <source>
        <dbReference type="ARBA" id="ARBA00004225"/>
    </source>
</evidence>
<evidence type="ECO:0000256" key="4">
    <source>
        <dbReference type="ARBA" id="ARBA00022692"/>
    </source>
</evidence>
<name>F6XDJ2_CIOIN</name>
<dbReference type="STRING" id="7719.ENSCINP00000023489"/>
<comment type="function">
    <text evidence="9">Mitochondrial transporter mediating uptake of thiamine diphosphate into mitochondria. It is not clear if the antiporter activity is affected by the membrane potential or by the proton electrochemical gradient.</text>
</comment>
<keyword evidence="6" id="KW-1133">Transmembrane helix</keyword>
<evidence type="ECO:0000256" key="11">
    <source>
        <dbReference type="ARBA" id="ARBA00041879"/>
    </source>
</evidence>
<evidence type="ECO:0000256" key="9">
    <source>
        <dbReference type="ARBA" id="ARBA00037549"/>
    </source>
</evidence>
<evidence type="ECO:0000256" key="5">
    <source>
        <dbReference type="ARBA" id="ARBA00022737"/>
    </source>
</evidence>
<comment type="catalytic activity">
    <reaction evidence="12">
        <text>thiamine phosphate(out) + thiamine diphosphate(in) = thiamine phosphate(in) + thiamine diphosphate(out)</text>
        <dbReference type="Rhea" id="RHEA:73383"/>
        <dbReference type="ChEBI" id="CHEBI:37575"/>
        <dbReference type="ChEBI" id="CHEBI:58937"/>
    </reaction>
</comment>
<dbReference type="PANTHER" id="PTHR24089">
    <property type="entry name" value="SOLUTE CARRIER FAMILY 25"/>
    <property type="match status" value="1"/>
</dbReference>
<accession>F6XDJ2</accession>
<reference evidence="16" key="1">
    <citation type="journal article" date="2002" name="Science">
        <title>The draft genome of Ciona intestinalis: insights into chordate and vertebrate origins.</title>
        <authorList>
            <person name="Dehal P."/>
            <person name="Satou Y."/>
            <person name="Campbell R.K."/>
            <person name="Chapman J."/>
            <person name="Degnan B."/>
            <person name="De Tomaso A."/>
            <person name="Davidson B."/>
            <person name="Di Gregorio A."/>
            <person name="Gelpke M."/>
            <person name="Goodstein D.M."/>
            <person name="Harafuji N."/>
            <person name="Hastings K.E."/>
            <person name="Ho I."/>
            <person name="Hotta K."/>
            <person name="Huang W."/>
            <person name="Kawashima T."/>
            <person name="Lemaire P."/>
            <person name="Martinez D."/>
            <person name="Meinertzhagen I.A."/>
            <person name="Necula S."/>
            <person name="Nonaka M."/>
            <person name="Putnam N."/>
            <person name="Rash S."/>
            <person name="Saiga H."/>
            <person name="Satake M."/>
            <person name="Terry A."/>
            <person name="Yamada L."/>
            <person name="Wang H.G."/>
            <person name="Awazu S."/>
            <person name="Azumi K."/>
            <person name="Boore J."/>
            <person name="Branno M."/>
            <person name="Chin-Bow S."/>
            <person name="DeSantis R."/>
            <person name="Doyle S."/>
            <person name="Francino P."/>
            <person name="Keys D.N."/>
            <person name="Haga S."/>
            <person name="Hayashi H."/>
            <person name="Hino K."/>
            <person name="Imai K.S."/>
            <person name="Inaba K."/>
            <person name="Kano S."/>
            <person name="Kobayashi K."/>
            <person name="Kobayashi M."/>
            <person name="Lee B.I."/>
            <person name="Makabe K.W."/>
            <person name="Manohar C."/>
            <person name="Matassi G."/>
            <person name="Medina M."/>
            <person name="Mochizuki Y."/>
            <person name="Mount S."/>
            <person name="Morishita T."/>
            <person name="Miura S."/>
            <person name="Nakayama A."/>
            <person name="Nishizaka S."/>
            <person name="Nomoto H."/>
            <person name="Ohta F."/>
            <person name="Oishi K."/>
            <person name="Rigoutsos I."/>
            <person name="Sano M."/>
            <person name="Sasaki A."/>
            <person name="Sasakura Y."/>
            <person name="Shoguchi E."/>
            <person name="Shin-i T."/>
            <person name="Spagnuolo A."/>
            <person name="Stainier D."/>
            <person name="Suzuki M.M."/>
            <person name="Tassy O."/>
            <person name="Takatori N."/>
            <person name="Tokuoka M."/>
            <person name="Yagi K."/>
            <person name="Yoshizaki F."/>
            <person name="Wada S."/>
            <person name="Zhang C."/>
            <person name="Hyatt P.D."/>
            <person name="Larimer F."/>
            <person name="Detter C."/>
            <person name="Doggett N."/>
            <person name="Glavina T."/>
            <person name="Hawkins T."/>
            <person name="Richardson P."/>
            <person name="Lucas S."/>
            <person name="Kohara Y."/>
            <person name="Levine M."/>
            <person name="Satoh N."/>
            <person name="Rokhsar D.S."/>
        </authorList>
    </citation>
    <scope>NUCLEOTIDE SEQUENCE [LARGE SCALE GENOMIC DNA]</scope>
</reference>
<comment type="subcellular location">
    <subcellularLocation>
        <location evidence="1">Mitochondrion membrane</location>
        <topology evidence="1">Multi-pass membrane protein</topology>
    </subcellularLocation>
</comment>
<dbReference type="PRINTS" id="PR00926">
    <property type="entry name" value="MITOCARRIER"/>
</dbReference>
<dbReference type="InterPro" id="IPR023395">
    <property type="entry name" value="MCP_dom_sf"/>
</dbReference>
<keyword evidence="8 13" id="KW-0472">Membrane</keyword>
<evidence type="ECO:0000256" key="10">
    <source>
        <dbReference type="ARBA" id="ARBA00040836"/>
    </source>
</evidence>
<evidence type="ECO:0000313" key="16">
    <source>
        <dbReference type="Proteomes" id="UP000008144"/>
    </source>
</evidence>
<sequence>MVGYDKEKETNILKSGIAGVFGGQITRALVCPIDVVKIRFQLQPGTVRSELKYNGLIQAVKTIWKEESIYGFYKGHVPAQLLSMVYGGVQFASFEYITKAANEIIPHSKDDHSVRSVVHFGCGCLSGAICTLTSQPFDVVRTRFAAQKEPKQYRTVTSAIKGMYVGEGLSSFFKGLTPALSQIIPYSGFTFCFNSLLQGLWRECSFNEAAVSGPVSHTICGGGAGLMSKCIVYPMDVVKKRLQVQGFSEATISEVVTYNGFRDCISTIKKQEGVRGFYKGLHVAAIKSTCTSALIFLTYECISDFIRLLRHKVTKIKREIV</sequence>
<dbReference type="GeneTree" id="ENSGT00550000074902"/>
<dbReference type="InterPro" id="IPR018108">
    <property type="entry name" value="MCP_transmembrane"/>
</dbReference>
<dbReference type="GO" id="GO:0030974">
    <property type="term" value="P:thiamine pyrophosphate transmembrane transport"/>
    <property type="evidence" value="ECO:0000318"/>
    <property type="project" value="GO_Central"/>
</dbReference>
<proteinExistence type="inferred from homology"/>
<evidence type="ECO:0000256" key="2">
    <source>
        <dbReference type="ARBA" id="ARBA00006375"/>
    </source>
</evidence>